<evidence type="ECO:0000256" key="5">
    <source>
        <dbReference type="ARBA" id="ARBA00023242"/>
    </source>
</evidence>
<dbReference type="GO" id="GO:0042254">
    <property type="term" value="P:ribosome biogenesis"/>
    <property type="evidence" value="ECO:0007669"/>
    <property type="project" value="UniProtKB-KW"/>
</dbReference>
<dbReference type="Gene3D" id="1.20.120.1190">
    <property type="match status" value="1"/>
</dbReference>
<sequence length="604" mass="70609">MAHYNFKKITVVPSAKDFIDLTLSKTQRKTPTVIHKHYQIHRIRHFYMRKVKFTQQNYHDRLSQILTDFPKLDDIHPFYADLMNILYDKDHYKLALGQINIAKNLVDNVAKDYVRLMKYGDSLYRCKQLKRAALGRMCTVIKRQKQSLEYLEQVRQHLSRLPTIDPNTRTLLLCGYPNVGKSSFINKVTRADVDVQPYAFTTKSLFVGHMDYKYLRWQVVDTPGILDHPLEDRNTIEMQAITALAHLRAAVLYVMDLSEQCGHGLTEQLELFRNIRPLFVNKPLIIVANKCDVKRIAELPEDDQACDRLLAHRVETKMKGNKVNEVLNRLHLAVPSKRDDKERPPFIPEGVVARRKRMEVEEPKKKRERDLELEMGDDYILDLQKYWDLMNSSEKYDKIPEIWEGHNVADYIDPAIMKKLEELEKEEELRTAAGEYDSESESEDEEMVEIRQLAKQIREKKKLKILESKEKNTQGPRMPRTAKKVQRTVLESEMRSLGVDMDGKDDAHYAVQARRSRSVTRKRKREDSVPPSSVARSRSCSRTPRDVSGLRDVTMVKKAKTMMKKAQRKMNRLGRKGEADRHVFDMKPKHLLSGKRKAGKKDRR</sequence>
<evidence type="ECO:0000256" key="7">
    <source>
        <dbReference type="SAM" id="MobiDB-lite"/>
    </source>
</evidence>
<dbReference type="AlphaFoldDB" id="A0A8C5XE33"/>
<feature type="region of interest" description="Disordered" evidence="7">
    <location>
        <begin position="495"/>
        <end position="604"/>
    </location>
</feature>
<dbReference type="FunFam" id="1.20.120.1190:FF:000001">
    <property type="entry name" value="Nucleolar GTP-binding protein 1"/>
    <property type="match status" value="1"/>
</dbReference>
<evidence type="ECO:0000256" key="1">
    <source>
        <dbReference type="ARBA" id="ARBA00004604"/>
    </source>
</evidence>
<keyword evidence="2 6" id="KW-0690">Ribosome biogenesis</keyword>
<feature type="compositionally biased region" description="Basic residues" evidence="7">
    <location>
        <begin position="589"/>
        <end position="604"/>
    </location>
</feature>
<keyword evidence="4" id="KW-0342">GTP-binding</keyword>
<keyword evidence="3" id="KW-0547">Nucleotide-binding</keyword>
<dbReference type="InterPro" id="IPR006073">
    <property type="entry name" value="GTP-bd"/>
</dbReference>
<dbReference type="InterPro" id="IPR010674">
    <property type="entry name" value="NOG1_Rossman_fold_dom"/>
</dbReference>
<name>A0A8C5XE33_MICMU</name>
<dbReference type="InterPro" id="IPR027417">
    <property type="entry name" value="P-loop_NTPase"/>
</dbReference>
<dbReference type="EMBL" id="ABDC03028505">
    <property type="status" value="NOT_ANNOTATED_CDS"/>
    <property type="molecule type" value="Genomic_DNA"/>
</dbReference>
<dbReference type="Pfam" id="PF08155">
    <property type="entry name" value="NOGCT"/>
    <property type="match status" value="1"/>
</dbReference>
<feature type="compositionally biased region" description="Basic and acidic residues" evidence="7">
    <location>
        <begin position="575"/>
        <end position="588"/>
    </location>
</feature>
<evidence type="ECO:0000313" key="10">
    <source>
        <dbReference type="Proteomes" id="UP000694394"/>
    </source>
</evidence>
<dbReference type="SUPFAM" id="SSF52540">
    <property type="entry name" value="P-loop containing nucleoside triphosphate hydrolases"/>
    <property type="match status" value="1"/>
</dbReference>
<accession>A0A8C5XE33</accession>
<dbReference type="PANTHER" id="PTHR45759">
    <property type="entry name" value="NUCLEOLAR GTP-BINDING PROTEIN 1"/>
    <property type="match status" value="1"/>
</dbReference>
<dbReference type="CDD" id="cd01897">
    <property type="entry name" value="NOG"/>
    <property type="match status" value="1"/>
</dbReference>
<comment type="function">
    <text evidence="6">Involved in the biogenesis of the 60S ribosomal subunit.</text>
</comment>
<evidence type="ECO:0000313" key="9">
    <source>
        <dbReference type="Ensembl" id="ENSMICP00000012163.2"/>
    </source>
</evidence>
<dbReference type="InterPro" id="IPR031167">
    <property type="entry name" value="G_OBG"/>
</dbReference>
<evidence type="ECO:0000256" key="3">
    <source>
        <dbReference type="ARBA" id="ARBA00022741"/>
    </source>
</evidence>
<evidence type="ECO:0000256" key="4">
    <source>
        <dbReference type="ARBA" id="ARBA00023134"/>
    </source>
</evidence>
<dbReference type="Pfam" id="PF17835">
    <property type="entry name" value="NOG1_N"/>
    <property type="match status" value="1"/>
</dbReference>
<feature type="compositionally biased region" description="Low complexity" evidence="7">
    <location>
        <begin position="529"/>
        <end position="542"/>
    </location>
</feature>
<dbReference type="PRINTS" id="PR00326">
    <property type="entry name" value="GTP1OBG"/>
</dbReference>
<dbReference type="GO" id="GO:0005525">
    <property type="term" value="F:GTP binding"/>
    <property type="evidence" value="ECO:0007669"/>
    <property type="project" value="UniProtKB-KW"/>
</dbReference>
<proteinExistence type="inferred from homology"/>
<dbReference type="Proteomes" id="UP000694394">
    <property type="component" value="Chromosome 25"/>
</dbReference>
<dbReference type="Ensembl" id="ENSMICT00000013339.3">
    <property type="protein sequence ID" value="ENSMICP00000012163.2"/>
    <property type="gene ID" value="ENSMICG00000013332.3"/>
</dbReference>
<dbReference type="InterPro" id="IPR024926">
    <property type="entry name" value="NOG1"/>
</dbReference>
<gene>
    <name evidence="9" type="primary">GTPBP4</name>
</gene>
<reference evidence="9" key="3">
    <citation type="submission" date="2025-09" db="UniProtKB">
        <authorList>
            <consortium name="Ensembl"/>
        </authorList>
    </citation>
    <scope>IDENTIFICATION</scope>
</reference>
<dbReference type="Gene3D" id="3.40.50.300">
    <property type="entry name" value="P-loop containing nucleotide triphosphate hydrolases"/>
    <property type="match status" value="1"/>
</dbReference>
<comment type="subcellular location">
    <subcellularLocation>
        <location evidence="1 6">Nucleus</location>
        <location evidence="1 6">Nucleolus</location>
    </subcellularLocation>
</comment>
<keyword evidence="10" id="KW-1185">Reference proteome</keyword>
<protein>
    <recommendedName>
        <fullName evidence="6">Nucleolar GTP-binding protein 1</fullName>
    </recommendedName>
</protein>
<reference evidence="9" key="1">
    <citation type="submission" date="2016-12" db="EMBL/GenBank/DDBJ databases">
        <title>Mouse lemur reference genome and diversity panel.</title>
        <authorList>
            <person name="Harris R."/>
            <person name="Larsen P."/>
            <person name="Liu Y."/>
            <person name="Hughes D.S."/>
            <person name="Murali S."/>
            <person name="Raveendran M."/>
            <person name="Korchina V."/>
            <person name="Wang M."/>
            <person name="Jhangiani S."/>
            <person name="Bandaranaike D."/>
            <person name="Bellair M."/>
            <person name="Blankenburg K."/>
            <person name="Chao H."/>
            <person name="Dahdouli M."/>
            <person name="Dinh H."/>
            <person name="Doddapaneni H."/>
            <person name="English A."/>
            <person name="Firestine M."/>
            <person name="Gnanaolivu R."/>
            <person name="Gross S."/>
            <person name="Hernandez B."/>
            <person name="Javaid M."/>
            <person name="Jayaseelan J."/>
            <person name="Jones J."/>
            <person name="Khan Z."/>
            <person name="Kovar C."/>
            <person name="Kurapati P."/>
            <person name="Le B."/>
            <person name="Lee S."/>
            <person name="Li M."/>
            <person name="Mathew T."/>
            <person name="Narasimhan A."/>
            <person name="Ngo D."/>
            <person name="Nguyen L."/>
            <person name="Okwuonu G."/>
            <person name="Ongeri F."/>
            <person name="Osuji N."/>
            <person name="Pu L.-L."/>
            <person name="Puazo M."/>
            <person name="Quiroz J."/>
            <person name="Raj R."/>
            <person name="Rajbhandari K."/>
            <person name="Reid J.G."/>
            <person name="Santibanez J."/>
            <person name="Sexton D."/>
            <person name="Skinner E."/>
            <person name="Vee V."/>
            <person name="Weissenberger G."/>
            <person name="Wu Y."/>
            <person name="Xin Y."/>
            <person name="Han Y."/>
            <person name="Campbell C."/>
            <person name="Brown A."/>
            <person name="Sullivan B."/>
            <person name="Shelton J."/>
            <person name="Brown S."/>
            <person name="Dudchenko O."/>
            <person name="Machol I."/>
            <person name="Durand N."/>
            <person name="Shamim M."/>
            <person name="Lieberman A."/>
            <person name="Muzny D.M."/>
            <person name="Richards S."/>
            <person name="Yoder A."/>
            <person name="Worley K.C."/>
            <person name="Rogers J."/>
            <person name="Gibbs R.A."/>
        </authorList>
    </citation>
    <scope>NUCLEOTIDE SEQUENCE [LARGE SCALE GENOMIC DNA]</scope>
</reference>
<evidence type="ECO:0000256" key="2">
    <source>
        <dbReference type="ARBA" id="ARBA00022517"/>
    </source>
</evidence>
<dbReference type="PROSITE" id="PS51710">
    <property type="entry name" value="G_OBG"/>
    <property type="match status" value="1"/>
</dbReference>
<reference evidence="9" key="2">
    <citation type="submission" date="2025-08" db="UniProtKB">
        <authorList>
            <consortium name="Ensembl"/>
        </authorList>
    </citation>
    <scope>IDENTIFICATION</scope>
</reference>
<dbReference type="InterPro" id="IPR012973">
    <property type="entry name" value="NOG_C"/>
</dbReference>
<dbReference type="GO" id="GO:0005730">
    <property type="term" value="C:nucleolus"/>
    <property type="evidence" value="ECO:0007669"/>
    <property type="project" value="UniProtKB-SubCell"/>
</dbReference>
<dbReference type="GeneTree" id="ENSGT00390000018475"/>
<dbReference type="Pfam" id="PF06858">
    <property type="entry name" value="NOG1"/>
    <property type="match status" value="1"/>
</dbReference>
<dbReference type="PIRSF" id="PIRSF038919">
    <property type="entry name" value="NOG1"/>
    <property type="match status" value="1"/>
</dbReference>
<organism evidence="9 10">
    <name type="scientific">Microcebus murinus</name>
    <name type="common">Gray mouse lemur</name>
    <name type="synonym">Lemur murinus</name>
    <dbReference type="NCBI Taxonomy" id="30608"/>
    <lineage>
        <taxon>Eukaryota</taxon>
        <taxon>Metazoa</taxon>
        <taxon>Chordata</taxon>
        <taxon>Craniata</taxon>
        <taxon>Vertebrata</taxon>
        <taxon>Euteleostomi</taxon>
        <taxon>Mammalia</taxon>
        <taxon>Eutheria</taxon>
        <taxon>Euarchontoglires</taxon>
        <taxon>Primates</taxon>
        <taxon>Strepsirrhini</taxon>
        <taxon>Lemuriformes</taxon>
        <taxon>Cheirogaleidae</taxon>
        <taxon>Microcebus</taxon>
    </lineage>
</organism>
<keyword evidence="5 6" id="KW-0539">Nucleus</keyword>
<feature type="domain" description="OBG-type G" evidence="8">
    <location>
        <begin position="169"/>
        <end position="302"/>
    </location>
</feature>
<dbReference type="InterPro" id="IPR041623">
    <property type="entry name" value="NOG1_N"/>
</dbReference>
<evidence type="ECO:0000256" key="6">
    <source>
        <dbReference type="PIRNR" id="PIRNR038919"/>
    </source>
</evidence>
<feature type="compositionally biased region" description="Basic residues" evidence="7">
    <location>
        <begin position="557"/>
        <end position="574"/>
    </location>
</feature>
<comment type="similarity">
    <text evidence="6">Belongs to the TRAFAC class OBG-HflX-like GTPase superfamily. OBG GTPase family. NOG subfamily.</text>
</comment>
<evidence type="ECO:0000259" key="8">
    <source>
        <dbReference type="PROSITE" id="PS51710"/>
    </source>
</evidence>
<feature type="compositionally biased region" description="Basic residues" evidence="7">
    <location>
        <begin position="514"/>
        <end position="524"/>
    </location>
</feature>